<evidence type="ECO:0000313" key="2">
    <source>
        <dbReference type="Proteomes" id="UP000887222"/>
    </source>
</evidence>
<comment type="caution">
    <text evidence="1">The sequence shown here is derived from an EMBL/GenBank/DDBJ whole genome shotgun (WGS) entry which is preliminary data.</text>
</comment>
<evidence type="ECO:0008006" key="3">
    <source>
        <dbReference type="Google" id="ProtNLM"/>
    </source>
</evidence>
<dbReference type="Proteomes" id="UP000887222">
    <property type="component" value="Unassembled WGS sequence"/>
</dbReference>
<name>A0ABQ4Q9Y0_9BURK</name>
<accession>A0ABQ4Q9Y0</accession>
<protein>
    <recommendedName>
        <fullName evidence="3">DUF2783 domain-containing protein</fullName>
    </recommendedName>
</protein>
<organism evidence="1 2">
    <name type="scientific">Noviherbaspirillum aridicola</name>
    <dbReference type="NCBI Taxonomy" id="2849687"/>
    <lineage>
        <taxon>Bacteria</taxon>
        <taxon>Pseudomonadati</taxon>
        <taxon>Pseudomonadota</taxon>
        <taxon>Betaproteobacteria</taxon>
        <taxon>Burkholderiales</taxon>
        <taxon>Oxalobacteraceae</taxon>
        <taxon>Noviherbaspirillum</taxon>
    </lineage>
</organism>
<reference evidence="1 2" key="1">
    <citation type="journal article" date="2022" name="Int. J. Syst. Evol. Microbiol.">
        <title>Noviherbaspirillum aridicola sp. nov., isolated from an arid soil in Pakistan.</title>
        <authorList>
            <person name="Khan I.U."/>
            <person name="Saqib M."/>
            <person name="Amin A."/>
            <person name="Hussain F."/>
            <person name="Li L."/>
            <person name="Liu Y.H."/>
            <person name="Fang B.Z."/>
            <person name="Ahmed I."/>
            <person name="Li W.J."/>
        </authorList>
    </citation>
    <scope>NUCLEOTIDE SEQUENCE [LARGE SCALE GENOMIC DNA]</scope>
    <source>
        <strain evidence="1 2">NCCP-691</strain>
    </source>
</reference>
<proteinExistence type="predicted"/>
<keyword evidence="2" id="KW-1185">Reference proteome</keyword>
<sequence>MDQAEILRRIKDTNTADLDPDGAAEIYAHILLYLQESIPEADLHRLILLAAVMYKNGIAVREQLQIPSPRIDLDNPPKTYLQ</sequence>
<evidence type="ECO:0000313" key="1">
    <source>
        <dbReference type="EMBL" id="GIZ54042.1"/>
    </source>
</evidence>
<dbReference type="EMBL" id="BPMK01000025">
    <property type="protein sequence ID" value="GIZ54042.1"/>
    <property type="molecule type" value="Genomic_DNA"/>
</dbReference>
<gene>
    <name evidence="1" type="ORF">NCCP691_40560</name>
</gene>